<evidence type="ECO:0000259" key="3">
    <source>
        <dbReference type="SMART" id="SM00670"/>
    </source>
</evidence>
<dbReference type="InterPro" id="IPR002716">
    <property type="entry name" value="PIN_dom"/>
</dbReference>
<dbReference type="Pfam" id="PF10373">
    <property type="entry name" value="EST1_DNA_bind"/>
    <property type="match status" value="1"/>
</dbReference>
<feature type="compositionally biased region" description="Low complexity" evidence="2">
    <location>
        <begin position="679"/>
        <end position="689"/>
    </location>
</feature>
<evidence type="ECO:0000256" key="1">
    <source>
        <dbReference type="SAM" id="Coils"/>
    </source>
</evidence>
<dbReference type="AlphaFoldDB" id="A0A4T0HKG5"/>
<dbReference type="Gene3D" id="1.25.40.10">
    <property type="entry name" value="Tetratricopeptide repeat domain"/>
    <property type="match status" value="1"/>
</dbReference>
<evidence type="ECO:0000313" key="4">
    <source>
        <dbReference type="EMBL" id="TIB16329.1"/>
    </source>
</evidence>
<dbReference type="GO" id="GO:0000184">
    <property type="term" value="P:nuclear-transcribed mRNA catabolic process, nonsense-mediated decay"/>
    <property type="evidence" value="ECO:0007669"/>
    <property type="project" value="TreeGrafter"/>
</dbReference>
<feature type="domain" description="PIN" evidence="3">
    <location>
        <begin position="976"/>
        <end position="1153"/>
    </location>
</feature>
<protein>
    <recommendedName>
        <fullName evidence="3">PIN domain-containing protein</fullName>
    </recommendedName>
</protein>
<dbReference type="PANTHER" id="PTHR15696:SF0">
    <property type="entry name" value="TELOMERASE-BINDING PROTEIN EST1A"/>
    <property type="match status" value="1"/>
</dbReference>
<feature type="compositionally biased region" description="Polar residues" evidence="2">
    <location>
        <begin position="553"/>
        <end position="566"/>
    </location>
</feature>
<feature type="region of interest" description="Disordered" evidence="2">
    <location>
        <begin position="525"/>
        <end position="572"/>
    </location>
</feature>
<proteinExistence type="predicted"/>
<name>A0A4T0HKG5_WALIC</name>
<dbReference type="InterPro" id="IPR018834">
    <property type="entry name" value="DNA/RNA-bd_Est1-type"/>
</dbReference>
<gene>
    <name evidence="4" type="ORF">E3P90_00543</name>
</gene>
<feature type="compositionally biased region" description="Basic and acidic residues" evidence="2">
    <location>
        <begin position="69"/>
        <end position="78"/>
    </location>
</feature>
<evidence type="ECO:0000256" key="2">
    <source>
        <dbReference type="SAM" id="MobiDB-lite"/>
    </source>
</evidence>
<reference evidence="4 5" key="1">
    <citation type="submission" date="2019-03" db="EMBL/GenBank/DDBJ databases">
        <title>Sequencing 23 genomes of Wallemia ichthyophaga.</title>
        <authorList>
            <person name="Gostincar C."/>
        </authorList>
    </citation>
    <scope>NUCLEOTIDE SEQUENCE [LARGE SCALE GENOMIC DNA]</scope>
    <source>
        <strain evidence="4 5">EXF-8621</strain>
    </source>
</reference>
<evidence type="ECO:0000313" key="5">
    <source>
        <dbReference type="Proteomes" id="UP000306954"/>
    </source>
</evidence>
<keyword evidence="1" id="KW-0175">Coiled coil</keyword>
<dbReference type="EMBL" id="SPOF01000004">
    <property type="protein sequence ID" value="TIB16329.1"/>
    <property type="molecule type" value="Genomic_DNA"/>
</dbReference>
<feature type="compositionally biased region" description="Low complexity" evidence="2">
    <location>
        <begin position="532"/>
        <end position="552"/>
    </location>
</feature>
<dbReference type="SUPFAM" id="SSF48452">
    <property type="entry name" value="TPR-like"/>
    <property type="match status" value="1"/>
</dbReference>
<dbReference type="Proteomes" id="UP000306954">
    <property type="component" value="Unassembled WGS sequence"/>
</dbReference>
<feature type="region of interest" description="Disordered" evidence="2">
    <location>
        <begin position="672"/>
        <end position="695"/>
    </location>
</feature>
<dbReference type="GO" id="GO:0070034">
    <property type="term" value="F:telomerase RNA binding"/>
    <property type="evidence" value="ECO:0007669"/>
    <property type="project" value="TreeGrafter"/>
</dbReference>
<dbReference type="InterPro" id="IPR045153">
    <property type="entry name" value="Est1/Ebs1-like"/>
</dbReference>
<sequence>MSRDKSKLLFDPKRHDPVKFSNNHLNKKKSSDGHSLGQSISTTSSTVDDSFSRDHYKDKEKQRKKRRDARSQSSHESRSSNNSNSNSKKSKDEPASAFLVQLKRAYRDIMDTENKLIDERRMAITSSTKISLFGQNPGKSNDDLNWIRLVNKHKSLADAYHSFLATSLAPHTPTSLHALPQKYNIPTRLWQNAFHGLLEKMRSGLNPKNPSSILDHLSDFVYHAYAFYTNLLEEPVLSPFKASWIEALGDLARYRMAVASIESTVSTGNGSSSSPYSLPTTFATPAPPTPFQARVDDSQPEMPPHADVASVGLPALMSGGFDVEDRHLWRQVARDWYGQGLRDMPGTGRLQHHLGVLCRNSQDPDEGLRALYHLCKALTTSHPYPTARETLLGLFDPELQSARKREESVTELFTHAHGLLFTRVELDSFPQAHERLVAHLQAKRASLPDSVWIMMGVVNIASLLQYGQDDSVLKRTATATDDGAKRQKQLHTSTSNPSLNSGGAFSALSSPVPPVPALPQAIMMHSNNRTGSNPNLNLMSSSPKSSHSLENLNNFNNRPASSASTRSGGGDDDVLLALNKEGVSEEYSTSNTVFEHAQEMTFSIFALLLQKPTTTREGGEGGAPLNPYITIVMTYLTTILKQPTALSLLEKKIPWVELAMCLSRTFPDRTSLEKGAKTGNLNGSGSSGSVANGLPQGPQLSRLVAGTPLPEDWCLRGMEWVGRRVYERGFWKTRTGASSTGASYSGAPPPVSGSAIQSEMDVLSTHMSGVPSGANASAQDGLDGVIESDDDDDIDSIARLRLDGDDGACASSDLDSPLKLAERRLARLAFTSTVLARLVQGFDIVSLDKELGHSDAVEFTITGELQAKMKRWRLAEERKREDELRRLEEIYQHNSDSASDVDSDAFSDISSLSEAISGGENEDEDEELRQLKLRRRELKSLVREQKEKEREAQANVNTSNNLNTLNMLNTIQPSLTTLIFDTNVMLSSIEYVQAFVESGAWVCVVPLAVITELDGISRTDNALGNAAIVATSYLDGAVERSNSLKIQTSKNNFLKDLTMRYEDYGSGGDMDGFEERKTLDDVILDAAKWHKENWMERERHWEMREREPKVEGQVNAFSLNSPPTSPQLSAKPAIPTKSTSKVALITYDRNLRLKSHAAGVTSVDESAFARLYKNHYGNS</sequence>
<feature type="compositionally biased region" description="Low complexity" evidence="2">
    <location>
        <begin position="39"/>
        <end position="49"/>
    </location>
</feature>
<dbReference type="InterPro" id="IPR011990">
    <property type="entry name" value="TPR-like_helical_dom_sf"/>
</dbReference>
<accession>A0A4T0HKG5</accession>
<feature type="region of interest" description="Disordered" evidence="2">
    <location>
        <begin position="1"/>
        <end position="95"/>
    </location>
</feature>
<feature type="region of interest" description="Disordered" evidence="2">
    <location>
        <begin position="480"/>
        <end position="511"/>
    </location>
</feature>
<feature type="compositionally biased region" description="Basic and acidic residues" evidence="2">
    <location>
        <begin position="1"/>
        <end position="18"/>
    </location>
</feature>
<dbReference type="PANTHER" id="PTHR15696">
    <property type="entry name" value="SMG-7 SUPPRESSOR WITH MORPHOLOGICAL EFFECT ON GENITALIA PROTEIN 7"/>
    <property type="match status" value="1"/>
</dbReference>
<comment type="caution">
    <text evidence="4">The sequence shown here is derived from an EMBL/GenBank/DDBJ whole genome shotgun (WGS) entry which is preliminary data.</text>
</comment>
<feature type="compositionally biased region" description="Basic and acidic residues" evidence="2">
    <location>
        <begin position="50"/>
        <end position="61"/>
    </location>
</feature>
<dbReference type="CDD" id="cd09880">
    <property type="entry name" value="PIN_Smg5-6-like"/>
    <property type="match status" value="1"/>
</dbReference>
<dbReference type="GO" id="GO:0042162">
    <property type="term" value="F:telomeric DNA binding"/>
    <property type="evidence" value="ECO:0007669"/>
    <property type="project" value="TreeGrafter"/>
</dbReference>
<dbReference type="Gene3D" id="3.40.50.1010">
    <property type="entry name" value="5'-nuclease"/>
    <property type="match status" value="1"/>
</dbReference>
<feature type="compositionally biased region" description="Polar residues" evidence="2">
    <location>
        <begin position="490"/>
        <end position="503"/>
    </location>
</feature>
<feature type="coiled-coil region" evidence="1">
    <location>
        <begin position="921"/>
        <end position="955"/>
    </location>
</feature>
<organism evidence="4 5">
    <name type="scientific">Wallemia ichthyophaga</name>
    <dbReference type="NCBI Taxonomy" id="245174"/>
    <lineage>
        <taxon>Eukaryota</taxon>
        <taxon>Fungi</taxon>
        <taxon>Dikarya</taxon>
        <taxon>Basidiomycota</taxon>
        <taxon>Wallemiomycotina</taxon>
        <taxon>Wallemiomycetes</taxon>
        <taxon>Wallemiales</taxon>
        <taxon>Wallemiaceae</taxon>
        <taxon>Wallemia</taxon>
    </lineage>
</organism>
<dbReference type="Pfam" id="PF13638">
    <property type="entry name" value="PIN_4"/>
    <property type="match status" value="1"/>
</dbReference>
<dbReference type="GO" id="GO:0005697">
    <property type="term" value="C:telomerase holoenzyme complex"/>
    <property type="evidence" value="ECO:0007669"/>
    <property type="project" value="TreeGrafter"/>
</dbReference>
<dbReference type="SMART" id="SM00670">
    <property type="entry name" value="PINc"/>
    <property type="match status" value="1"/>
</dbReference>